<reference evidence="1 3" key="1">
    <citation type="submission" date="2018-05" db="EMBL/GenBank/DDBJ databases">
        <title>Freshwater and sediment microbial communities from various areas in North America, analyzing microbe dynamics in response to fracking.</title>
        <authorList>
            <person name="Lamendella R."/>
        </authorList>
    </citation>
    <scope>NUCLEOTIDE SEQUENCE [LARGE SCALE GENOMIC DNA]</scope>
    <source>
        <strain evidence="1 3">DB-3</strain>
        <strain evidence="2 4">NG-13</strain>
    </source>
</reference>
<protein>
    <recommendedName>
        <fullName evidence="5">Gliding motility protein</fullName>
    </recommendedName>
</protein>
<name>A0A855YEE9_9BACL</name>
<accession>A0A855YEE9</accession>
<evidence type="ECO:0000313" key="3">
    <source>
        <dbReference type="Proteomes" id="UP000247078"/>
    </source>
</evidence>
<dbReference type="AlphaFoldDB" id="A0A855YEE9"/>
<organism evidence="1 3">
    <name type="scientific">Paenibacillus pabuli</name>
    <dbReference type="NCBI Taxonomy" id="1472"/>
    <lineage>
        <taxon>Bacteria</taxon>
        <taxon>Bacillati</taxon>
        <taxon>Bacillota</taxon>
        <taxon>Bacilli</taxon>
        <taxon>Bacillales</taxon>
        <taxon>Paenibacillaceae</taxon>
        <taxon>Paenibacillus</taxon>
    </lineage>
</organism>
<dbReference type="Proteomes" id="UP000247078">
    <property type="component" value="Unassembled WGS sequence"/>
</dbReference>
<proteinExistence type="predicted"/>
<sequence length="510" mass="58126">MVPTVGDIYCVYVENLQQYAACQVTGLKETGSKGSRQLAAVLQLDWTGDQRPDETELHQMKPLICSFYFWKNRLDHTFVNANVPSNYILAGNIPPLVTEQTNSYSGGWLIGDSLYRQRQWDAIDETRRIRFKKAAADFEEISVGHQMMRRNSSVIRNFKPRSEEDVAELAKLPCLTNIQMDGYSESLIPFLTKEPIINELHITNHGQKSLDLSKSHLTKLVIDVSGLERLTLNTKMKSLNFTGNLPVGLCIDAHEDGKWLTLNVAASLPHINGVPRLDGLHIREITELDLAHLVKRYPELTELRLWGKPGSLIHLESIQHLKALQEFSTYDLFGFIGEQFPNPEQFPKLSKLWLTSLPAEAAKSIKTRYKKAAAAGLELEISKPRKPEWLAENLTNPFRDWDGRDHIKSAHAKKAAQLYKQCLKEIRQLAQSQISNEAIQKQLFSMVENYTQTFNKMDAKTGFIETVEREEIHVVLASLLDQLEQELGNESTIKVSHEALYEVFDQLRDF</sequence>
<comment type="caution">
    <text evidence="1">The sequence shown here is derived from an EMBL/GenBank/DDBJ whole genome shotgun (WGS) entry which is preliminary data.</text>
</comment>
<evidence type="ECO:0000313" key="4">
    <source>
        <dbReference type="Proteomes" id="UP000248827"/>
    </source>
</evidence>
<evidence type="ECO:0000313" key="2">
    <source>
        <dbReference type="EMBL" id="RAI89713.1"/>
    </source>
</evidence>
<evidence type="ECO:0008006" key="5">
    <source>
        <dbReference type="Google" id="ProtNLM"/>
    </source>
</evidence>
<dbReference type="RefSeq" id="WP_109998388.1">
    <property type="nucleotide sequence ID" value="NZ_QGTZ01000002.1"/>
</dbReference>
<keyword evidence="4" id="KW-1185">Reference proteome</keyword>
<dbReference type="Proteomes" id="UP000248827">
    <property type="component" value="Unassembled WGS sequence"/>
</dbReference>
<gene>
    <name evidence="2" type="ORF">DET54_114182</name>
    <name evidence="1" type="ORF">DET56_102138</name>
</gene>
<dbReference type="EMBL" id="QLLI01000014">
    <property type="protein sequence ID" value="RAI89713.1"/>
    <property type="molecule type" value="Genomic_DNA"/>
</dbReference>
<evidence type="ECO:0000313" key="1">
    <source>
        <dbReference type="EMBL" id="PWW43909.1"/>
    </source>
</evidence>
<dbReference type="OrthoDB" id="6556030at2"/>
<dbReference type="EMBL" id="QGTZ01000002">
    <property type="protein sequence ID" value="PWW43909.1"/>
    <property type="molecule type" value="Genomic_DNA"/>
</dbReference>